<name>A0A9P6CDU1_9AGAR</name>
<keyword evidence="2" id="KW-0143">Chaperone</keyword>
<evidence type="ECO:0000256" key="2">
    <source>
        <dbReference type="ARBA" id="ARBA00023186"/>
    </source>
</evidence>
<comment type="similarity">
    <text evidence="1">Belongs to the UreD family.</text>
</comment>
<proteinExistence type="inferred from homology"/>
<reference evidence="3" key="1">
    <citation type="submission" date="2020-11" db="EMBL/GenBank/DDBJ databases">
        <authorList>
            <consortium name="DOE Joint Genome Institute"/>
            <person name="Ahrendt S."/>
            <person name="Riley R."/>
            <person name="Andreopoulos W."/>
            <person name="Labutti K."/>
            <person name="Pangilinan J."/>
            <person name="Ruiz-Duenas F.J."/>
            <person name="Barrasa J.M."/>
            <person name="Sanchez-Garcia M."/>
            <person name="Camarero S."/>
            <person name="Miyauchi S."/>
            <person name="Serrano A."/>
            <person name="Linde D."/>
            <person name="Babiker R."/>
            <person name="Drula E."/>
            <person name="Ayuso-Fernandez I."/>
            <person name="Pacheco R."/>
            <person name="Padilla G."/>
            <person name="Ferreira P."/>
            <person name="Barriuso J."/>
            <person name="Kellner H."/>
            <person name="Castanera R."/>
            <person name="Alfaro M."/>
            <person name="Ramirez L."/>
            <person name="Pisabarro A.G."/>
            <person name="Kuo A."/>
            <person name="Tritt A."/>
            <person name="Lipzen A."/>
            <person name="He G."/>
            <person name="Yan M."/>
            <person name="Ng V."/>
            <person name="Cullen D."/>
            <person name="Martin F."/>
            <person name="Rosso M.-N."/>
            <person name="Henrissat B."/>
            <person name="Hibbett D."/>
            <person name="Martinez A.T."/>
            <person name="Grigoriev I.V."/>
        </authorList>
    </citation>
    <scope>NUCLEOTIDE SEQUENCE</scope>
    <source>
        <strain evidence="3">CBS 247.69</strain>
    </source>
</reference>
<keyword evidence="4" id="KW-1185">Reference proteome</keyword>
<comment type="caution">
    <text evidence="3">The sequence shown here is derived from an EMBL/GenBank/DDBJ whole genome shotgun (WGS) entry which is preliminary data.</text>
</comment>
<sequence>MGSQNMPLIPNIHAGGGRIVLSSYGSSHAVFSELSSTYPLKLLSPRISPSGVAVVYILSYGGGLVGGDQVNLSVDVDTGGVLVLLSQGSTKVFKTRPEERLASVRIKRPTEHMATPASMKSPLATTQTLTFAVAAGGSLFLLPDPVTCFQAASYRQIQTFHLSRTSSLVVLDWLTSGRKSLGEEWSFSKYYSANEIWTDGKRVAKDVMVLVDDEVDPGAKLPPRSLRDKLAPYSCYAMVMLYGPLVQGAIRDMTAQYDQISVLKSKVPAEMLWSLSPMTLGEGGGAIIRVAGSETEVVKKWLEQALLGLQETIGTDVFRRAFA</sequence>
<dbReference type="GO" id="GO:0016151">
    <property type="term" value="F:nickel cation binding"/>
    <property type="evidence" value="ECO:0007669"/>
    <property type="project" value="InterPro"/>
</dbReference>
<dbReference type="Pfam" id="PF01774">
    <property type="entry name" value="UreD"/>
    <property type="match status" value="1"/>
</dbReference>
<dbReference type="AlphaFoldDB" id="A0A9P6CDU1"/>
<dbReference type="PANTHER" id="PTHR33643:SF1">
    <property type="entry name" value="UREASE ACCESSORY PROTEIN D"/>
    <property type="match status" value="1"/>
</dbReference>
<dbReference type="OrthoDB" id="5550464at2759"/>
<organism evidence="3 4">
    <name type="scientific">Collybia nuda</name>
    <dbReference type="NCBI Taxonomy" id="64659"/>
    <lineage>
        <taxon>Eukaryota</taxon>
        <taxon>Fungi</taxon>
        <taxon>Dikarya</taxon>
        <taxon>Basidiomycota</taxon>
        <taxon>Agaricomycotina</taxon>
        <taxon>Agaricomycetes</taxon>
        <taxon>Agaricomycetidae</taxon>
        <taxon>Agaricales</taxon>
        <taxon>Tricholomatineae</taxon>
        <taxon>Clitocybaceae</taxon>
        <taxon>Collybia</taxon>
    </lineage>
</organism>
<gene>
    <name evidence="3" type="ORF">BDZ94DRAFT_1261967</name>
</gene>
<evidence type="ECO:0000313" key="4">
    <source>
        <dbReference type="Proteomes" id="UP000807353"/>
    </source>
</evidence>
<evidence type="ECO:0000256" key="1">
    <source>
        <dbReference type="ARBA" id="ARBA00007177"/>
    </source>
</evidence>
<evidence type="ECO:0000313" key="3">
    <source>
        <dbReference type="EMBL" id="KAF9462112.1"/>
    </source>
</evidence>
<dbReference type="HAMAP" id="MF_01384">
    <property type="entry name" value="UreD"/>
    <property type="match status" value="1"/>
</dbReference>
<dbReference type="InterPro" id="IPR002669">
    <property type="entry name" value="UreD"/>
</dbReference>
<dbReference type="PANTHER" id="PTHR33643">
    <property type="entry name" value="UREASE ACCESSORY PROTEIN D"/>
    <property type="match status" value="1"/>
</dbReference>
<accession>A0A9P6CDU1</accession>
<dbReference type="Proteomes" id="UP000807353">
    <property type="component" value="Unassembled WGS sequence"/>
</dbReference>
<protein>
    <submittedName>
        <fullName evidence="3">UreD-domain-containing protein</fullName>
    </submittedName>
</protein>
<dbReference type="EMBL" id="MU150275">
    <property type="protein sequence ID" value="KAF9462112.1"/>
    <property type="molecule type" value="Genomic_DNA"/>
</dbReference>